<gene>
    <name evidence="2" type="ORF">M5K25_010052</name>
</gene>
<evidence type="ECO:0000313" key="2">
    <source>
        <dbReference type="EMBL" id="KAL0918064.1"/>
    </source>
</evidence>
<keyword evidence="3" id="KW-1185">Reference proteome</keyword>
<dbReference type="PANTHER" id="PTHR33116">
    <property type="entry name" value="REVERSE TRANSCRIPTASE ZINC-BINDING DOMAIN-CONTAINING PROTEIN-RELATED-RELATED"/>
    <property type="match status" value="1"/>
</dbReference>
<dbReference type="InterPro" id="IPR026960">
    <property type="entry name" value="RVT-Znf"/>
</dbReference>
<dbReference type="Proteomes" id="UP001552299">
    <property type="component" value="Unassembled WGS sequence"/>
</dbReference>
<evidence type="ECO:0000259" key="1">
    <source>
        <dbReference type="Pfam" id="PF13966"/>
    </source>
</evidence>
<evidence type="ECO:0000313" key="3">
    <source>
        <dbReference type="Proteomes" id="UP001552299"/>
    </source>
</evidence>
<reference evidence="2 3" key="1">
    <citation type="journal article" date="2024" name="Plant Biotechnol. J.">
        <title>Dendrobium thyrsiflorum genome and its molecular insights into genes involved in important horticultural traits.</title>
        <authorList>
            <person name="Chen B."/>
            <person name="Wang J.Y."/>
            <person name="Zheng P.J."/>
            <person name="Li K.L."/>
            <person name="Liang Y.M."/>
            <person name="Chen X.F."/>
            <person name="Zhang C."/>
            <person name="Zhao X."/>
            <person name="He X."/>
            <person name="Zhang G.Q."/>
            <person name="Liu Z.J."/>
            <person name="Xu Q."/>
        </authorList>
    </citation>
    <scope>NUCLEOTIDE SEQUENCE [LARGE SCALE GENOMIC DNA]</scope>
    <source>
        <strain evidence="2">GZMU011</strain>
    </source>
</reference>
<organism evidence="2 3">
    <name type="scientific">Dendrobium thyrsiflorum</name>
    <name type="common">Pinecone-like raceme dendrobium</name>
    <name type="synonym">Orchid</name>
    <dbReference type="NCBI Taxonomy" id="117978"/>
    <lineage>
        <taxon>Eukaryota</taxon>
        <taxon>Viridiplantae</taxon>
        <taxon>Streptophyta</taxon>
        <taxon>Embryophyta</taxon>
        <taxon>Tracheophyta</taxon>
        <taxon>Spermatophyta</taxon>
        <taxon>Magnoliopsida</taxon>
        <taxon>Liliopsida</taxon>
        <taxon>Asparagales</taxon>
        <taxon>Orchidaceae</taxon>
        <taxon>Epidendroideae</taxon>
        <taxon>Malaxideae</taxon>
        <taxon>Dendrobiinae</taxon>
        <taxon>Dendrobium</taxon>
    </lineage>
</organism>
<dbReference type="Pfam" id="PF13966">
    <property type="entry name" value="zf-RVT"/>
    <property type="match status" value="1"/>
</dbReference>
<name>A0ABD0UYM5_DENTH</name>
<dbReference type="PANTHER" id="PTHR33116:SF84">
    <property type="entry name" value="RNA-DIRECTED DNA POLYMERASE"/>
    <property type="match status" value="1"/>
</dbReference>
<proteinExistence type="predicted"/>
<accession>A0ABD0UYM5</accession>
<protein>
    <recommendedName>
        <fullName evidence="1">Reverse transcriptase zinc-binding domain-containing protein</fullName>
    </recommendedName>
</protein>
<feature type="domain" description="Reverse transcriptase zinc-binding" evidence="1">
    <location>
        <begin position="170"/>
        <end position="241"/>
    </location>
</feature>
<dbReference type="EMBL" id="JANQDX010000009">
    <property type="protein sequence ID" value="KAL0918064.1"/>
    <property type="molecule type" value="Genomic_DNA"/>
</dbReference>
<sequence length="342" mass="40136">MHLIAWKDVTRPLSYGGLGIPSFDSLYHGMACSFIWRMYTENSLLGHWYKVKYESPWKPAIPTASKFWKLFCHVAQNIKELIHFTIAPTCHFSFLWDPWFNGDSLAKSFTCNQLASCEVMDFISNDQWMLIAYLPSDIKSNIINITIGEAPMLTWNGLSKPTAKMFKANFFSNMDTVSWAKFIWHKRFALRFGCFAWMAIQRKLKCADILIYRGIPVPPLCGFCIGNNETHSHLFFECDFSFTVITKLFPVLNCFYLRPNLSQTFDFFYNSQHYNALEKNFCFITISATVYFIWRERNKRRFSNSWDSPYSITAATINAIRSKVRNWKHLDKLEIRFKEILV</sequence>
<dbReference type="AlphaFoldDB" id="A0ABD0UYM5"/>
<comment type="caution">
    <text evidence="2">The sequence shown here is derived from an EMBL/GenBank/DDBJ whole genome shotgun (WGS) entry which is preliminary data.</text>
</comment>